<dbReference type="NCBIfam" id="TIGR01352">
    <property type="entry name" value="tonB_Cterm"/>
    <property type="match status" value="1"/>
</dbReference>
<dbReference type="EMBL" id="QDKL01000001">
    <property type="protein sequence ID" value="RZF22962.1"/>
    <property type="molecule type" value="Genomic_DNA"/>
</dbReference>
<evidence type="ECO:0000256" key="3">
    <source>
        <dbReference type="ARBA" id="ARBA00022989"/>
    </source>
</evidence>
<feature type="region of interest" description="Disordered" evidence="5">
    <location>
        <begin position="106"/>
        <end position="127"/>
    </location>
</feature>
<keyword evidence="2 6" id="KW-0812">Transmembrane</keyword>
<comment type="subcellular location">
    <subcellularLocation>
        <location evidence="1">Membrane</location>
        <topology evidence="1">Single-pass membrane protein</topology>
    </subcellularLocation>
</comment>
<evidence type="ECO:0000256" key="1">
    <source>
        <dbReference type="ARBA" id="ARBA00004167"/>
    </source>
</evidence>
<keyword evidence="9" id="KW-1185">Reference proteome</keyword>
<dbReference type="InterPro" id="IPR037682">
    <property type="entry name" value="TonB_C"/>
</dbReference>
<dbReference type="Proteomes" id="UP000443582">
    <property type="component" value="Unassembled WGS sequence"/>
</dbReference>
<feature type="domain" description="TonB C-terminal" evidence="7">
    <location>
        <begin position="203"/>
        <end position="295"/>
    </location>
</feature>
<sequence length="295" mass="32995">MELVHKKHRTYIYLAIAASLLVHLVMMPSKMTSLSMISLPKLDKKEPQRIRLKLNNKARQIVTTAKANQELADKAKFLSETNNKVDRETKAKVVDSFNLGGLGNAKVDQKAQGKKAKKQNKRKLTKSKTGRISFQDFAVSQNTSLEKDQNLVKGTKTGAENSRGIASSNDHLEDIKLGDITKLNTTEYKYYGFYFRIKQQLEQHWGSTLREKMEAIYRQNRRGPAGSKFLTNVRVVLNEKGHIVNVIVQGSSGVKDLDDAAVESFNKAGPFPNPPAGMVKNGFANIDWGFAVTKN</sequence>
<evidence type="ECO:0000313" key="8">
    <source>
        <dbReference type="EMBL" id="RZF22962.1"/>
    </source>
</evidence>
<dbReference type="InterPro" id="IPR006260">
    <property type="entry name" value="TonB/TolA_C"/>
</dbReference>
<evidence type="ECO:0000259" key="7">
    <source>
        <dbReference type="PROSITE" id="PS52015"/>
    </source>
</evidence>
<evidence type="ECO:0000256" key="5">
    <source>
        <dbReference type="SAM" id="MobiDB-lite"/>
    </source>
</evidence>
<keyword evidence="4 6" id="KW-0472">Membrane</keyword>
<feature type="transmembrane region" description="Helical" evidence="6">
    <location>
        <begin position="12"/>
        <end position="29"/>
    </location>
</feature>
<dbReference type="PROSITE" id="PS52015">
    <property type="entry name" value="TONB_CTD"/>
    <property type="match status" value="1"/>
</dbReference>
<proteinExistence type="predicted"/>
<dbReference type="Gene3D" id="3.30.1150.10">
    <property type="match status" value="1"/>
</dbReference>
<name>A0ABY0IK05_9BACT</name>
<dbReference type="Pfam" id="PF13103">
    <property type="entry name" value="TonB_2"/>
    <property type="match status" value="1"/>
</dbReference>
<organism evidence="8 9">
    <name type="scientific">Halobacteriovorax vibrionivorans</name>
    <dbReference type="NCBI Taxonomy" id="2152716"/>
    <lineage>
        <taxon>Bacteria</taxon>
        <taxon>Pseudomonadati</taxon>
        <taxon>Bdellovibrionota</taxon>
        <taxon>Bacteriovoracia</taxon>
        <taxon>Bacteriovoracales</taxon>
        <taxon>Halobacteriovoraceae</taxon>
        <taxon>Halobacteriovorax</taxon>
    </lineage>
</organism>
<keyword evidence="3 6" id="KW-1133">Transmembrane helix</keyword>
<protein>
    <submittedName>
        <fullName evidence="8">Energy transducer TonB</fullName>
    </submittedName>
</protein>
<dbReference type="RefSeq" id="WP_133296878.1">
    <property type="nucleotide sequence ID" value="NZ_QDKL01000001.1"/>
</dbReference>
<feature type="compositionally biased region" description="Basic residues" evidence="5">
    <location>
        <begin position="112"/>
        <end position="127"/>
    </location>
</feature>
<gene>
    <name evidence="8" type="ORF">DAY19_04095</name>
</gene>
<reference evidence="9" key="1">
    <citation type="journal article" date="2019" name="Int. J. Syst. Evol. Microbiol.">
        <title>Halobacteriovorax valvorus sp. nov., a novel prokaryotic predator isolated from coastal seawater of China.</title>
        <authorList>
            <person name="Chen M.-X."/>
        </authorList>
    </citation>
    <scope>NUCLEOTIDE SEQUENCE [LARGE SCALE GENOMIC DNA]</scope>
    <source>
        <strain evidence="9">BL9</strain>
    </source>
</reference>
<comment type="caution">
    <text evidence="8">The sequence shown here is derived from an EMBL/GenBank/DDBJ whole genome shotgun (WGS) entry which is preliminary data.</text>
</comment>
<dbReference type="SUPFAM" id="SSF74653">
    <property type="entry name" value="TolA/TonB C-terminal domain"/>
    <property type="match status" value="1"/>
</dbReference>
<accession>A0ABY0IK05</accession>
<evidence type="ECO:0000256" key="4">
    <source>
        <dbReference type="ARBA" id="ARBA00023136"/>
    </source>
</evidence>
<evidence type="ECO:0000313" key="9">
    <source>
        <dbReference type="Proteomes" id="UP000443582"/>
    </source>
</evidence>
<evidence type="ECO:0000256" key="2">
    <source>
        <dbReference type="ARBA" id="ARBA00022692"/>
    </source>
</evidence>
<evidence type="ECO:0000256" key="6">
    <source>
        <dbReference type="SAM" id="Phobius"/>
    </source>
</evidence>